<reference evidence="2 3" key="1">
    <citation type="submission" date="2017-05" db="EMBL/GenBank/DDBJ databases">
        <title>Polyphasic characterization of four soil-derived phenanthrene-degrading Acidovorax strains and proposal of Acidovorax phenanthrenivorans sp. nov.</title>
        <authorList>
            <person name="Singleton D.R."/>
            <person name="Lee J."/>
            <person name="Dickey A.N."/>
            <person name="Stroud A."/>
            <person name="Scholl E.H."/>
            <person name="Wright F.A."/>
            <person name="Aitken M.D."/>
        </authorList>
    </citation>
    <scope>NUCLEOTIDE SEQUENCE [LARGE SCALE GENOMIC DNA]</scope>
    <source>
        <strain evidence="2">NA3</strain>
    </source>
</reference>
<dbReference type="Pfam" id="PF07589">
    <property type="entry name" value="PEP-CTERM"/>
    <property type="match status" value="1"/>
</dbReference>
<accession>A0A240U6B9</accession>
<keyword evidence="3" id="KW-1185">Reference proteome</keyword>
<dbReference type="EMBL" id="CP021361">
    <property type="protein sequence ID" value="ART52957.1"/>
    <property type="molecule type" value="Genomic_DNA"/>
</dbReference>
<dbReference type="KEGG" id="acin:CBP34_16580"/>
<dbReference type="RefSeq" id="WP_094098676.1">
    <property type="nucleotide sequence ID" value="NZ_CP021361.1"/>
</dbReference>
<name>A0A240U6B9_9BURK</name>
<proteinExistence type="predicted"/>
<feature type="domain" description="Ice-binding protein C-terminal" evidence="1">
    <location>
        <begin position="207"/>
        <end position="228"/>
    </location>
</feature>
<gene>
    <name evidence="2" type="ORF">CBP34_16580</name>
</gene>
<evidence type="ECO:0000313" key="2">
    <source>
        <dbReference type="EMBL" id="ART52957.1"/>
    </source>
</evidence>
<evidence type="ECO:0000313" key="3">
    <source>
        <dbReference type="Proteomes" id="UP000194432"/>
    </source>
</evidence>
<sequence>MNGTDFMQVIDSKEKKHHLFLGAQIAFHRRSALATKKGDAMKTKISQLAAAALLTAATASVAHAGFVGRTLQASYYYPDLATPYGSATATPATFTVGSATAVETTINVENVTQIAVDFTDNSLRVGFTTTLFNPTWNATSFNGLVFDLLTGSAFSLASASIDPSSTFGGFNASRVGFNDSRLTLDWGGLSYVDGTALLINFTSAPASVPEPGSLALLAMALAVSAYVARQKYTKAGAGARLSSAAS</sequence>
<dbReference type="Proteomes" id="UP000194432">
    <property type="component" value="Chromosome 1"/>
</dbReference>
<dbReference type="InterPro" id="IPR013424">
    <property type="entry name" value="Ice-binding_C"/>
</dbReference>
<protein>
    <recommendedName>
        <fullName evidence="1">Ice-binding protein C-terminal domain-containing protein</fullName>
    </recommendedName>
</protein>
<dbReference type="NCBIfam" id="TIGR02595">
    <property type="entry name" value="PEP_CTERM"/>
    <property type="match status" value="1"/>
</dbReference>
<organism evidence="2 3">
    <name type="scientific">Acidovorax carolinensis</name>
    <dbReference type="NCBI Taxonomy" id="553814"/>
    <lineage>
        <taxon>Bacteria</taxon>
        <taxon>Pseudomonadati</taxon>
        <taxon>Pseudomonadota</taxon>
        <taxon>Betaproteobacteria</taxon>
        <taxon>Burkholderiales</taxon>
        <taxon>Comamonadaceae</taxon>
        <taxon>Acidovorax</taxon>
    </lineage>
</organism>
<dbReference type="AlphaFoldDB" id="A0A240U6B9"/>
<evidence type="ECO:0000259" key="1">
    <source>
        <dbReference type="Pfam" id="PF07589"/>
    </source>
</evidence>